<sequence>MLSKNNLLSAYHWDQLDSAQNLCKHPKTVDSKVLSAANEISLQPCTGLFDLLLCTQFFKPDLSVILCCTLKPDILHSQSS</sequence>
<comment type="caution">
    <text evidence="1">The sequence shown here is derived from an EMBL/GenBank/DDBJ whole genome shotgun (WGS) entry which is preliminary data.</text>
</comment>
<gene>
    <name evidence="1" type="ORF">NPIL_328271</name>
</gene>
<organism evidence="1 2">
    <name type="scientific">Nephila pilipes</name>
    <name type="common">Giant wood spider</name>
    <name type="synonym">Nephila maculata</name>
    <dbReference type="NCBI Taxonomy" id="299642"/>
    <lineage>
        <taxon>Eukaryota</taxon>
        <taxon>Metazoa</taxon>
        <taxon>Ecdysozoa</taxon>
        <taxon>Arthropoda</taxon>
        <taxon>Chelicerata</taxon>
        <taxon>Arachnida</taxon>
        <taxon>Araneae</taxon>
        <taxon>Araneomorphae</taxon>
        <taxon>Entelegynae</taxon>
        <taxon>Araneoidea</taxon>
        <taxon>Nephilidae</taxon>
        <taxon>Nephila</taxon>
    </lineage>
</organism>
<reference evidence="1" key="1">
    <citation type="submission" date="2020-08" db="EMBL/GenBank/DDBJ databases">
        <title>Multicomponent nature underlies the extraordinary mechanical properties of spider dragline silk.</title>
        <authorList>
            <person name="Kono N."/>
            <person name="Nakamura H."/>
            <person name="Mori M."/>
            <person name="Yoshida Y."/>
            <person name="Ohtoshi R."/>
            <person name="Malay A.D."/>
            <person name="Moran D.A.P."/>
            <person name="Tomita M."/>
            <person name="Numata K."/>
            <person name="Arakawa K."/>
        </authorList>
    </citation>
    <scope>NUCLEOTIDE SEQUENCE</scope>
</reference>
<protein>
    <submittedName>
        <fullName evidence="1">Uncharacterized protein</fullName>
    </submittedName>
</protein>
<evidence type="ECO:0000313" key="1">
    <source>
        <dbReference type="EMBL" id="GFT35148.1"/>
    </source>
</evidence>
<keyword evidence="2" id="KW-1185">Reference proteome</keyword>
<dbReference type="EMBL" id="BMAW01013654">
    <property type="protein sequence ID" value="GFT35148.1"/>
    <property type="molecule type" value="Genomic_DNA"/>
</dbReference>
<dbReference type="AlphaFoldDB" id="A0A8X6NWM2"/>
<proteinExistence type="predicted"/>
<accession>A0A8X6NWM2</accession>
<evidence type="ECO:0000313" key="2">
    <source>
        <dbReference type="Proteomes" id="UP000887013"/>
    </source>
</evidence>
<name>A0A8X6NWM2_NEPPI</name>
<dbReference type="Proteomes" id="UP000887013">
    <property type="component" value="Unassembled WGS sequence"/>
</dbReference>